<dbReference type="EMBL" id="JNFF01000019">
    <property type="protein sequence ID" value="KEQ31204.1"/>
    <property type="molecule type" value="Genomic_DNA"/>
</dbReference>
<evidence type="ECO:0000256" key="2">
    <source>
        <dbReference type="ARBA" id="ARBA00022670"/>
    </source>
</evidence>
<evidence type="ECO:0000256" key="8">
    <source>
        <dbReference type="RuleBase" id="RU364100"/>
    </source>
</evidence>
<evidence type="ECO:0000313" key="10">
    <source>
        <dbReference type="Proteomes" id="UP000028007"/>
    </source>
</evidence>
<dbReference type="SUPFAM" id="SSF143081">
    <property type="entry name" value="BB1717-like"/>
    <property type="match status" value="1"/>
</dbReference>
<dbReference type="GO" id="GO:0003697">
    <property type="term" value="F:single-stranded DNA binding"/>
    <property type="evidence" value="ECO:0007669"/>
    <property type="project" value="InterPro"/>
</dbReference>
<dbReference type="GO" id="GO:0006508">
    <property type="term" value="P:proteolysis"/>
    <property type="evidence" value="ECO:0007669"/>
    <property type="project" value="UniProtKB-KW"/>
</dbReference>
<evidence type="ECO:0000313" key="9">
    <source>
        <dbReference type="EMBL" id="KEQ31204.1"/>
    </source>
</evidence>
<dbReference type="EC" id="3.4.-.-" evidence="8"/>
<evidence type="ECO:0000256" key="5">
    <source>
        <dbReference type="ARBA" id="ARBA00023124"/>
    </source>
</evidence>
<dbReference type="eggNOG" id="COG2135">
    <property type="taxonomic scope" value="Bacteria"/>
</dbReference>
<evidence type="ECO:0000256" key="6">
    <source>
        <dbReference type="ARBA" id="ARBA00023125"/>
    </source>
</evidence>
<organism evidence="9 10">
    <name type="scientific">Pedobacter antarcticus 4BY</name>
    <dbReference type="NCBI Taxonomy" id="1358423"/>
    <lineage>
        <taxon>Bacteria</taxon>
        <taxon>Pseudomonadati</taxon>
        <taxon>Bacteroidota</taxon>
        <taxon>Sphingobacteriia</taxon>
        <taxon>Sphingobacteriales</taxon>
        <taxon>Sphingobacteriaceae</taxon>
        <taxon>Pedobacter</taxon>
    </lineage>
</organism>
<keyword evidence="10" id="KW-1185">Reference proteome</keyword>
<sequence>MCARYILSKSEKELLKAYQVKLPDNYKPNFNLAPTDNGLVITADQPDIAQLMHFGLVPYWAKEKKIGFSMLNARAETILEKTSFRPLIEKAKRCLVLADGFYEWEKAGKEKLPYRFVVPGRDLFSFAGLWSRWRDPATGEPYETFTIITTSANDVVKPIHERMPVILSKSDERLWLSKDLPIPEILSLCDSYPADEMNKFRVSQEVNKVVNNHAGLMESINSQ</sequence>
<accession>A0A081PKI1</accession>
<dbReference type="PANTHER" id="PTHR13604">
    <property type="entry name" value="DC12-RELATED"/>
    <property type="match status" value="1"/>
</dbReference>
<proteinExistence type="inferred from homology"/>
<dbReference type="AlphaFoldDB" id="A0A081PKI1"/>
<protein>
    <recommendedName>
        <fullName evidence="8">Abasic site processing protein</fullName>
        <ecNumber evidence="8">3.4.-.-</ecNumber>
    </recommendedName>
</protein>
<dbReference type="PANTHER" id="PTHR13604:SF0">
    <property type="entry name" value="ABASIC SITE PROCESSING PROTEIN HMCES"/>
    <property type="match status" value="1"/>
</dbReference>
<reference evidence="9 10" key="1">
    <citation type="journal article" date="1992" name="Int. J. Syst. Bacteriol.">
        <title>Sphingobacterium antarcticus sp. nov. a Psychrotrophic Bacterium from the Soils of Schirmacher Oasis, Antarctica.</title>
        <authorList>
            <person name="Shivaji S."/>
            <person name="Ray M.K."/>
            <person name="Rao N.S."/>
            <person name="Saiserr L."/>
            <person name="Jagannadham M.V."/>
            <person name="Kumar G.S."/>
            <person name="Reddy G."/>
            <person name="Bhargava P.M."/>
        </authorList>
    </citation>
    <scope>NUCLEOTIDE SEQUENCE [LARGE SCALE GENOMIC DNA]</scope>
    <source>
        <strain evidence="9 10">4BY</strain>
    </source>
</reference>
<dbReference type="GO" id="GO:0008233">
    <property type="term" value="F:peptidase activity"/>
    <property type="evidence" value="ECO:0007669"/>
    <property type="project" value="UniProtKB-KW"/>
</dbReference>
<keyword evidence="2 8" id="KW-0645">Protease</keyword>
<dbReference type="InterPro" id="IPR003738">
    <property type="entry name" value="SRAP"/>
</dbReference>
<evidence type="ECO:0000256" key="1">
    <source>
        <dbReference type="ARBA" id="ARBA00008136"/>
    </source>
</evidence>
<keyword evidence="5" id="KW-0190">Covalent protein-DNA linkage</keyword>
<keyword evidence="3" id="KW-0227">DNA damage</keyword>
<dbReference type="RefSeq" id="WP_037438292.1">
    <property type="nucleotide sequence ID" value="NZ_JNFF01000019.1"/>
</dbReference>
<dbReference type="GO" id="GO:0016829">
    <property type="term" value="F:lyase activity"/>
    <property type="evidence" value="ECO:0007669"/>
    <property type="project" value="UniProtKB-KW"/>
</dbReference>
<keyword evidence="4 8" id="KW-0378">Hydrolase</keyword>
<evidence type="ECO:0000256" key="4">
    <source>
        <dbReference type="ARBA" id="ARBA00022801"/>
    </source>
</evidence>
<dbReference type="Pfam" id="PF02586">
    <property type="entry name" value="SRAP"/>
    <property type="match status" value="1"/>
</dbReference>
<dbReference type="GO" id="GO:0106300">
    <property type="term" value="P:protein-DNA covalent cross-linking repair"/>
    <property type="evidence" value="ECO:0007669"/>
    <property type="project" value="InterPro"/>
</dbReference>
<comment type="caution">
    <text evidence="9">The sequence shown here is derived from an EMBL/GenBank/DDBJ whole genome shotgun (WGS) entry which is preliminary data.</text>
</comment>
<dbReference type="OrthoDB" id="9782620at2"/>
<dbReference type="Proteomes" id="UP000028007">
    <property type="component" value="Unassembled WGS sequence"/>
</dbReference>
<comment type="similarity">
    <text evidence="1 8">Belongs to the SOS response-associated peptidase family.</text>
</comment>
<name>A0A081PKI1_9SPHI</name>
<keyword evidence="7" id="KW-0456">Lyase</keyword>
<gene>
    <name evidence="9" type="ORF">N180_02850</name>
</gene>
<evidence type="ECO:0000256" key="7">
    <source>
        <dbReference type="ARBA" id="ARBA00023239"/>
    </source>
</evidence>
<dbReference type="InterPro" id="IPR036590">
    <property type="entry name" value="SRAP-like"/>
</dbReference>
<evidence type="ECO:0000256" key="3">
    <source>
        <dbReference type="ARBA" id="ARBA00022763"/>
    </source>
</evidence>
<dbReference type="Gene3D" id="3.90.1680.10">
    <property type="entry name" value="SOS response associated peptidase-like"/>
    <property type="match status" value="1"/>
</dbReference>
<keyword evidence="6" id="KW-0238">DNA-binding</keyword>